<gene>
    <name evidence="3" type="ORF">CRHIZ90672A_00010317</name>
</gene>
<dbReference type="OrthoDB" id="5423360at2759"/>
<keyword evidence="4" id="KW-1185">Reference proteome</keyword>
<dbReference type="Gene3D" id="3.90.1300.10">
    <property type="entry name" value="Amidase signature (AS) domain"/>
    <property type="match status" value="1"/>
</dbReference>
<feature type="region of interest" description="Disordered" evidence="1">
    <location>
        <begin position="117"/>
        <end position="137"/>
    </location>
</feature>
<comment type="caution">
    <text evidence="3">The sequence shown here is derived from an EMBL/GenBank/DDBJ whole genome shotgun (WGS) entry which is preliminary data.</text>
</comment>
<dbReference type="InterPro" id="IPR023631">
    <property type="entry name" value="Amidase_dom"/>
</dbReference>
<dbReference type="PANTHER" id="PTHR46310:SF7">
    <property type="entry name" value="AMIDASE 1"/>
    <property type="match status" value="1"/>
</dbReference>
<dbReference type="Pfam" id="PF01425">
    <property type="entry name" value="Amidase"/>
    <property type="match status" value="1"/>
</dbReference>
<feature type="domain" description="Amidase" evidence="2">
    <location>
        <begin position="157"/>
        <end position="238"/>
    </location>
</feature>
<dbReference type="InterPro" id="IPR036928">
    <property type="entry name" value="AS_sf"/>
</dbReference>
<feature type="non-terminal residue" evidence="3">
    <location>
        <position position="255"/>
    </location>
</feature>
<sequence>MVRKATVAHPNVSIEEEVELHVNDIPYVLIPQSTSFVSFNSEQAPCILFVAYPTQPGDTISQETLSAFRSEVLDLDDVFQSEFARTIVFHGSSESEVKLDSNATEGLARWGATSRVFEEGNGRDSTPPGPLDSPEAGIDGRVIVPSRCYFKPSPSRPLDGVRVGLLIDAGASIVGKRKLQALTVREEPVEAVEFTDPFNPRCDGYQVPSGSSSGSAAAIGSYDWLDLSLGSDTNGSVRNLLTTMDAIPYAQQQVS</sequence>
<accession>A0A9N9YHR9</accession>
<evidence type="ECO:0000256" key="1">
    <source>
        <dbReference type="SAM" id="MobiDB-lite"/>
    </source>
</evidence>
<evidence type="ECO:0000313" key="3">
    <source>
        <dbReference type="EMBL" id="CAH0021638.1"/>
    </source>
</evidence>
<name>A0A9N9YHR9_9HYPO</name>
<evidence type="ECO:0000259" key="2">
    <source>
        <dbReference type="Pfam" id="PF01425"/>
    </source>
</evidence>
<proteinExistence type="predicted"/>
<evidence type="ECO:0000313" key="4">
    <source>
        <dbReference type="Proteomes" id="UP000696573"/>
    </source>
</evidence>
<dbReference type="SUPFAM" id="SSF75304">
    <property type="entry name" value="Amidase signature (AS) enzymes"/>
    <property type="match status" value="1"/>
</dbReference>
<protein>
    <recommendedName>
        <fullName evidence="2">Amidase domain-containing protein</fullName>
    </recommendedName>
</protein>
<dbReference type="Proteomes" id="UP000696573">
    <property type="component" value="Unassembled WGS sequence"/>
</dbReference>
<organism evidence="3 4">
    <name type="scientific">Clonostachys rhizophaga</name>
    <dbReference type="NCBI Taxonomy" id="160324"/>
    <lineage>
        <taxon>Eukaryota</taxon>
        <taxon>Fungi</taxon>
        <taxon>Dikarya</taxon>
        <taxon>Ascomycota</taxon>
        <taxon>Pezizomycotina</taxon>
        <taxon>Sordariomycetes</taxon>
        <taxon>Hypocreomycetidae</taxon>
        <taxon>Hypocreales</taxon>
        <taxon>Bionectriaceae</taxon>
        <taxon>Clonostachys</taxon>
    </lineage>
</organism>
<dbReference type="AlphaFoldDB" id="A0A9N9YHR9"/>
<dbReference type="PANTHER" id="PTHR46310">
    <property type="entry name" value="AMIDASE 1"/>
    <property type="match status" value="1"/>
</dbReference>
<reference evidence="3" key="1">
    <citation type="submission" date="2021-10" db="EMBL/GenBank/DDBJ databases">
        <authorList>
            <person name="Piombo E."/>
        </authorList>
    </citation>
    <scope>NUCLEOTIDE SEQUENCE</scope>
</reference>
<dbReference type="EMBL" id="CABFNQ020000659">
    <property type="protein sequence ID" value="CAH0021638.1"/>
    <property type="molecule type" value="Genomic_DNA"/>
</dbReference>